<protein>
    <submittedName>
        <fullName evidence="1">AAEL016965-PA</fullName>
    </submittedName>
</protein>
<dbReference type="PaxDb" id="7159-AAEL016965-PA"/>
<organism evidence="1 2">
    <name type="scientific">Aedes aegypti</name>
    <name type="common">Yellowfever mosquito</name>
    <name type="synonym">Culex aegypti</name>
    <dbReference type="NCBI Taxonomy" id="7159"/>
    <lineage>
        <taxon>Eukaryota</taxon>
        <taxon>Metazoa</taxon>
        <taxon>Ecdysozoa</taxon>
        <taxon>Arthropoda</taxon>
        <taxon>Hexapoda</taxon>
        <taxon>Insecta</taxon>
        <taxon>Pterygota</taxon>
        <taxon>Neoptera</taxon>
        <taxon>Endopterygota</taxon>
        <taxon>Diptera</taxon>
        <taxon>Nematocera</taxon>
        <taxon>Culicoidea</taxon>
        <taxon>Culicidae</taxon>
        <taxon>Culicinae</taxon>
        <taxon>Aedini</taxon>
        <taxon>Aedes</taxon>
        <taxon>Stegomyia</taxon>
    </lineage>
</organism>
<evidence type="ECO:0000313" key="1">
    <source>
        <dbReference type="EMBL" id="EJY58110.1"/>
    </source>
</evidence>
<evidence type="ECO:0000313" key="2">
    <source>
        <dbReference type="Proteomes" id="UP000682892"/>
    </source>
</evidence>
<proteinExistence type="predicted"/>
<dbReference type="Proteomes" id="UP000682892">
    <property type="component" value="Unassembled WGS sequence"/>
</dbReference>
<reference evidence="1" key="3">
    <citation type="submission" date="2012-09" db="EMBL/GenBank/DDBJ databases">
        <authorList>
            <consortium name="VectorBase"/>
        </authorList>
    </citation>
    <scope>NUCLEOTIDE SEQUENCE</scope>
    <source>
        <strain evidence="1">Liverpool</strain>
    </source>
</reference>
<name>J9I045_AEDAE</name>
<dbReference type="HOGENOM" id="CLU_2689790_0_0_1"/>
<reference evidence="1" key="1">
    <citation type="submission" date="2005-10" db="EMBL/GenBank/DDBJ databases">
        <authorList>
            <person name="Loftus B.J."/>
            <person name="Nene V.M."/>
            <person name="Hannick L.I."/>
            <person name="Bidwell S."/>
            <person name="Haas B."/>
            <person name="Amedeo P."/>
            <person name="Orvis J."/>
            <person name="Wortman J.R."/>
            <person name="White O.R."/>
            <person name="Salzberg S."/>
            <person name="Shumway M."/>
            <person name="Koo H."/>
            <person name="Zhao Y."/>
            <person name="Holmes M."/>
            <person name="Miller J."/>
            <person name="Schatz M."/>
            <person name="Pop M."/>
            <person name="Pai G."/>
            <person name="Utterback T."/>
            <person name="Rogers Y.-H."/>
            <person name="Kravitz S."/>
            <person name="Fraser C.M."/>
        </authorList>
    </citation>
    <scope>NUCLEOTIDE SEQUENCE</scope>
    <source>
        <strain evidence="1">Liverpool</strain>
    </source>
</reference>
<sequence length="74" mass="8671">MIGSVKSFIRGCLAYRKEDRMDVFALAKHEYLQPPHCTCHCCQHCDDCGYRSSDDDDRDDDECDQHSNDYCCLW</sequence>
<dbReference type="EMBL" id="CH478374">
    <property type="protein sequence ID" value="EJY58110.1"/>
    <property type="molecule type" value="Genomic_DNA"/>
</dbReference>
<dbReference type="STRING" id="7159.J9I045"/>
<reference evidence="1" key="2">
    <citation type="journal article" date="2007" name="Science">
        <title>Genome sequence of Aedes aegypti, a major arbovirus vector.</title>
        <authorList>
            <person name="Nene V."/>
            <person name="Wortman J.R."/>
            <person name="Lawson D."/>
            <person name="Haas B."/>
            <person name="Kodira C."/>
            <person name="Tu Z.J."/>
            <person name="Loftus B."/>
            <person name="Xi Z."/>
            <person name="Megy K."/>
            <person name="Grabherr M."/>
            <person name="Ren Q."/>
            <person name="Zdobnov E.M."/>
            <person name="Lobo N.F."/>
            <person name="Campbell K.S."/>
            <person name="Brown S.E."/>
            <person name="Bonaldo M.F."/>
            <person name="Zhu J."/>
            <person name="Sinkins S.P."/>
            <person name="Hogenkamp D.G."/>
            <person name="Amedeo P."/>
            <person name="Arensburger P."/>
            <person name="Atkinson P.W."/>
            <person name="Bidwell S."/>
            <person name="Biedler J."/>
            <person name="Birney E."/>
            <person name="Bruggner R.V."/>
            <person name="Costas J."/>
            <person name="Coy M.R."/>
            <person name="Crabtree J."/>
            <person name="Crawford M."/>
            <person name="Debruyn B."/>
            <person name="Decaprio D."/>
            <person name="Eiglmeier K."/>
            <person name="Eisenstadt E."/>
            <person name="El-Dorry H."/>
            <person name="Gelbart W.M."/>
            <person name="Gomes S.L."/>
            <person name="Hammond M."/>
            <person name="Hannick L.I."/>
            <person name="Hogan J.R."/>
            <person name="Holmes M.H."/>
            <person name="Jaffe D."/>
            <person name="Johnston J.S."/>
            <person name="Kennedy R.C."/>
            <person name="Koo H."/>
            <person name="Kravitz S."/>
            <person name="Kriventseva E.V."/>
            <person name="Kulp D."/>
            <person name="Labutti K."/>
            <person name="Lee E."/>
            <person name="Li S."/>
            <person name="Lovin D.D."/>
            <person name="Mao C."/>
            <person name="Mauceli E."/>
            <person name="Menck C.F."/>
            <person name="Miller J.R."/>
            <person name="Montgomery P."/>
            <person name="Mori A."/>
            <person name="Nascimento A.L."/>
            <person name="Naveira H.F."/>
            <person name="Nusbaum C."/>
            <person name="O'leary S."/>
            <person name="Orvis J."/>
            <person name="Pertea M."/>
            <person name="Quesneville H."/>
            <person name="Reidenbach K.R."/>
            <person name="Rogers Y.H."/>
            <person name="Roth C.W."/>
            <person name="Schneider J.R."/>
            <person name="Schatz M."/>
            <person name="Shumway M."/>
            <person name="Stanke M."/>
            <person name="Stinson E.O."/>
            <person name="Tubio J.M."/>
            <person name="Vanzee J.P."/>
            <person name="Verjovski-Almeida S."/>
            <person name="Werner D."/>
            <person name="White O."/>
            <person name="Wyder S."/>
            <person name="Zeng Q."/>
            <person name="Zhao Q."/>
            <person name="Zhao Y."/>
            <person name="Hill C.A."/>
            <person name="Raikhel A.S."/>
            <person name="Soares M.B."/>
            <person name="Knudson D.L."/>
            <person name="Lee N.H."/>
            <person name="Galagan J."/>
            <person name="Salzberg S.L."/>
            <person name="Paulsen I.T."/>
            <person name="Dimopoulos G."/>
            <person name="Collins F.H."/>
            <person name="Birren B."/>
            <person name="Fraser-Liggett C.M."/>
            <person name="Severson D.W."/>
        </authorList>
    </citation>
    <scope>NUCLEOTIDE SEQUENCE [LARGE SCALE GENOMIC DNA]</scope>
    <source>
        <strain evidence="1">Liverpool</strain>
    </source>
</reference>
<accession>J9I045</accession>
<dbReference type="AlphaFoldDB" id="J9I045"/>
<gene>
    <name evidence="1" type="ORF">AaeL_AAEL016965</name>
</gene>